<feature type="transmembrane region" description="Helical" evidence="1">
    <location>
        <begin position="34"/>
        <end position="53"/>
    </location>
</feature>
<protein>
    <recommendedName>
        <fullName evidence="5">Lipoprotein</fullName>
    </recommendedName>
</protein>
<keyword evidence="4" id="KW-1185">Reference proteome</keyword>
<keyword evidence="1" id="KW-1133">Transmembrane helix</keyword>
<proteinExistence type="predicted"/>
<dbReference type="PROSITE" id="PS51257">
    <property type="entry name" value="PROKAR_LIPOPROTEIN"/>
    <property type="match status" value="1"/>
</dbReference>
<feature type="transmembrane region" description="Helical" evidence="1">
    <location>
        <begin position="65"/>
        <end position="84"/>
    </location>
</feature>
<evidence type="ECO:0000256" key="2">
    <source>
        <dbReference type="SAM" id="SignalP"/>
    </source>
</evidence>
<sequence>MRGGGVLVAALVLLSACANQSAAAVEPGAPGFLWGLWHGFIFPWAFIGSLFSSEISIYAVPNSGGWYDFGYFLGVAVLGGGSLFSGKRKG</sequence>
<evidence type="ECO:0000313" key="4">
    <source>
        <dbReference type="Proteomes" id="UP000198462"/>
    </source>
</evidence>
<feature type="signal peptide" evidence="2">
    <location>
        <begin position="1"/>
        <end position="24"/>
    </location>
</feature>
<keyword evidence="1" id="KW-0812">Transmembrane</keyword>
<dbReference type="EMBL" id="NFZT01000001">
    <property type="protein sequence ID" value="OWV34283.1"/>
    <property type="molecule type" value="Genomic_DNA"/>
</dbReference>
<accession>A0A219B7Z7</accession>
<gene>
    <name evidence="3" type="ORF">B5C34_12995</name>
</gene>
<dbReference type="Proteomes" id="UP000198462">
    <property type="component" value="Unassembled WGS sequence"/>
</dbReference>
<comment type="caution">
    <text evidence="3">The sequence shown here is derived from an EMBL/GenBank/DDBJ whole genome shotgun (WGS) entry which is preliminary data.</text>
</comment>
<keyword evidence="1" id="KW-0472">Membrane</keyword>
<evidence type="ECO:0008006" key="5">
    <source>
        <dbReference type="Google" id="ProtNLM"/>
    </source>
</evidence>
<dbReference type="OrthoDB" id="165386at2"/>
<evidence type="ECO:0000313" key="3">
    <source>
        <dbReference type="EMBL" id="OWV34283.1"/>
    </source>
</evidence>
<dbReference type="AlphaFoldDB" id="A0A219B7Z7"/>
<feature type="chain" id="PRO_5012962510" description="Lipoprotein" evidence="2">
    <location>
        <begin position="25"/>
        <end position="90"/>
    </location>
</feature>
<keyword evidence="2" id="KW-0732">Signal</keyword>
<dbReference type="RefSeq" id="WP_088712984.1">
    <property type="nucleotide sequence ID" value="NZ_NFZT01000001.1"/>
</dbReference>
<organism evidence="3 4">
    <name type="scientific">Pacificimonas flava</name>
    <dbReference type="NCBI Taxonomy" id="1234595"/>
    <lineage>
        <taxon>Bacteria</taxon>
        <taxon>Pseudomonadati</taxon>
        <taxon>Pseudomonadota</taxon>
        <taxon>Alphaproteobacteria</taxon>
        <taxon>Sphingomonadales</taxon>
        <taxon>Sphingosinicellaceae</taxon>
        <taxon>Pacificimonas</taxon>
    </lineage>
</organism>
<name>A0A219B7Z7_9SPHN</name>
<evidence type="ECO:0000256" key="1">
    <source>
        <dbReference type="SAM" id="Phobius"/>
    </source>
</evidence>
<reference evidence="4" key="1">
    <citation type="submission" date="2017-05" db="EMBL/GenBank/DDBJ databases">
        <authorList>
            <person name="Lin X."/>
        </authorList>
    </citation>
    <scope>NUCLEOTIDE SEQUENCE [LARGE SCALE GENOMIC DNA]</scope>
    <source>
        <strain evidence="4">JLT2012</strain>
    </source>
</reference>